<dbReference type="Proteomes" id="UP001476798">
    <property type="component" value="Unassembled WGS sequence"/>
</dbReference>
<feature type="non-terminal residue" evidence="2">
    <location>
        <position position="422"/>
    </location>
</feature>
<dbReference type="PANTHER" id="PTHR46108">
    <property type="entry name" value="BLUE CHEESE"/>
    <property type="match status" value="1"/>
</dbReference>
<evidence type="ECO:0000313" key="2">
    <source>
        <dbReference type="EMBL" id="MEQ2165207.1"/>
    </source>
</evidence>
<dbReference type="InterPro" id="IPR051944">
    <property type="entry name" value="BEACH_domain_protein"/>
</dbReference>
<dbReference type="EMBL" id="JAHRIO010021019">
    <property type="protein sequence ID" value="MEQ2165207.1"/>
    <property type="molecule type" value="Genomic_DNA"/>
</dbReference>
<accession>A0ABV0N4M0</accession>
<comment type="caution">
    <text evidence="2">The sequence shown here is derived from an EMBL/GenBank/DDBJ whole genome shotgun (WGS) entry which is preliminary data.</text>
</comment>
<name>A0ABV0N4M0_9TELE</name>
<keyword evidence="1" id="KW-0853">WD repeat</keyword>
<evidence type="ECO:0000256" key="1">
    <source>
        <dbReference type="ARBA" id="ARBA00022574"/>
    </source>
</evidence>
<gene>
    <name evidence="2" type="primary">WDFY3_1</name>
    <name evidence="2" type="ORF">GOODEAATRI_014512</name>
</gene>
<proteinExistence type="predicted"/>
<evidence type="ECO:0000313" key="3">
    <source>
        <dbReference type="Proteomes" id="UP001476798"/>
    </source>
</evidence>
<organism evidence="2 3">
    <name type="scientific">Goodea atripinnis</name>
    <dbReference type="NCBI Taxonomy" id="208336"/>
    <lineage>
        <taxon>Eukaryota</taxon>
        <taxon>Metazoa</taxon>
        <taxon>Chordata</taxon>
        <taxon>Craniata</taxon>
        <taxon>Vertebrata</taxon>
        <taxon>Euteleostomi</taxon>
        <taxon>Actinopterygii</taxon>
        <taxon>Neopterygii</taxon>
        <taxon>Teleostei</taxon>
        <taxon>Neoteleostei</taxon>
        <taxon>Acanthomorphata</taxon>
        <taxon>Ovalentaria</taxon>
        <taxon>Atherinomorphae</taxon>
        <taxon>Cyprinodontiformes</taxon>
        <taxon>Goodeidae</taxon>
        <taxon>Goodea</taxon>
    </lineage>
</organism>
<protein>
    <submittedName>
        <fullName evidence="2">WD repeat and FYVE domain-containing protein 3</fullName>
    </submittedName>
</protein>
<keyword evidence="3" id="KW-1185">Reference proteome</keyword>
<sequence>MFSVIPVYLREINKDACHFPGFPVLQTLLPKHTNVPELYFLLMALFLQQPVTELPDSLQFVCFHFQFDLDSIWTFIFGMPASSGAVVGSIHSVCTEAAFLLLAMLRSMLNLPWQSEEEGSWLREYPVTLMQFFRYLYHNVPDLAPIDLDDEASSPTEEFKAFAGDTGMNRSQSEYCNVGSKTSLTNHPAKKYVFDFMRVLIMDNMCMTPASKQTPIIDMLLEASPDRSTRTQQKEFQSSILDGVMEHLLAADVLLGEDASLPLSTGGSYQILVNNVFYFTQRVVDKLWQGMFSKDSKLVVDFIVQLIGQSKRRSQGLSLDTIYHCLNRTVLYQLCRPHKTVAQQVALLDALRVLTVNRNLVLGPGNHDQDFVACLAHCFICLHSGSSVEGFGLEAEARMTTWHIMMPAENETDSTHSHDVSE</sequence>
<reference evidence="2 3" key="1">
    <citation type="submission" date="2021-06" db="EMBL/GenBank/DDBJ databases">
        <authorList>
            <person name="Palmer J.M."/>
        </authorList>
    </citation>
    <scope>NUCLEOTIDE SEQUENCE [LARGE SCALE GENOMIC DNA]</scope>
    <source>
        <strain evidence="2 3">GA_2019</strain>
        <tissue evidence="2">Muscle</tissue>
    </source>
</reference>
<dbReference type="PANTHER" id="PTHR46108:SF1">
    <property type="entry name" value="WD REPEAT AND FYVE DOMAIN-CONTAINING PROTEIN 3"/>
    <property type="match status" value="1"/>
</dbReference>